<feature type="compositionally biased region" description="Polar residues" evidence="1">
    <location>
        <begin position="1"/>
        <end position="15"/>
    </location>
</feature>
<protein>
    <submittedName>
        <fullName evidence="3">Uncharacterized protein</fullName>
    </submittedName>
</protein>
<evidence type="ECO:0000313" key="3">
    <source>
        <dbReference type="EMBL" id="XCM78483.1"/>
    </source>
</evidence>
<feature type="region of interest" description="Disordered" evidence="1">
    <location>
        <begin position="1"/>
        <end position="47"/>
    </location>
</feature>
<reference evidence="3" key="1">
    <citation type="submission" date="2024-06" db="EMBL/GenBank/DDBJ databases">
        <title>The genome sequences of Kitasatospora sp. strain HUAS MG31.</title>
        <authorList>
            <person name="Mo P."/>
        </authorList>
    </citation>
    <scope>NUCLEOTIDE SEQUENCE</scope>
    <source>
        <strain evidence="3">HUAS MG31</strain>
    </source>
</reference>
<dbReference type="RefSeq" id="WP_354638411.1">
    <property type="nucleotide sequence ID" value="NZ_CP159872.1"/>
</dbReference>
<feature type="compositionally biased region" description="Low complexity" evidence="1">
    <location>
        <begin position="110"/>
        <end position="155"/>
    </location>
</feature>
<dbReference type="KEGG" id="kcm:ABWK59_05860"/>
<sequence length="217" mass="21852">MEQQWQPPWQYSWEQNPLPPPPLPYPGSPQPPTAPWEPPLAEPGQGGRRRLWAAVVLLCGAVLLGSLLATCGADGSRPPAGTVLGPPTAGPSPEPTDALPDGDATSGPDEAAALPSPEASPYAPEPSPADSGTAGDAAAGSPAGTGAGPSAAAPRRTTRPKPPARSQSGPAAPARPQSATTPPSLLSSLHVCAEAERLGRWAPGSEQARICRGLYGG</sequence>
<name>A0AAU8JTM1_9ACTN</name>
<feature type="compositionally biased region" description="Pro residues" evidence="1">
    <location>
        <begin position="17"/>
        <end position="41"/>
    </location>
</feature>
<gene>
    <name evidence="3" type="ORF">ABWK59_05860</name>
</gene>
<organism evidence="3">
    <name type="scientific">Kitasatospora camelliae</name>
    <dbReference type="NCBI Taxonomy" id="3156397"/>
    <lineage>
        <taxon>Bacteria</taxon>
        <taxon>Bacillati</taxon>
        <taxon>Actinomycetota</taxon>
        <taxon>Actinomycetes</taxon>
        <taxon>Kitasatosporales</taxon>
        <taxon>Streptomycetaceae</taxon>
        <taxon>Kitasatospora</taxon>
    </lineage>
</organism>
<evidence type="ECO:0000256" key="1">
    <source>
        <dbReference type="SAM" id="MobiDB-lite"/>
    </source>
</evidence>
<dbReference type="EMBL" id="CP159872">
    <property type="protein sequence ID" value="XCM78483.1"/>
    <property type="molecule type" value="Genomic_DNA"/>
</dbReference>
<keyword evidence="2" id="KW-0472">Membrane</keyword>
<accession>A0AAU8JTM1</accession>
<dbReference type="AlphaFoldDB" id="A0AAU8JTM1"/>
<evidence type="ECO:0000256" key="2">
    <source>
        <dbReference type="SAM" id="Phobius"/>
    </source>
</evidence>
<proteinExistence type="predicted"/>
<keyword evidence="2" id="KW-1133">Transmembrane helix</keyword>
<feature type="transmembrane region" description="Helical" evidence="2">
    <location>
        <begin position="51"/>
        <end position="69"/>
    </location>
</feature>
<keyword evidence="2" id="KW-0812">Transmembrane</keyword>
<feature type="region of interest" description="Disordered" evidence="1">
    <location>
        <begin position="74"/>
        <end position="185"/>
    </location>
</feature>